<dbReference type="InterPro" id="IPR002068">
    <property type="entry name" value="A-crystallin/Hsp20_dom"/>
</dbReference>
<dbReference type="InterPro" id="IPR008978">
    <property type="entry name" value="HSP20-like_chaperone"/>
</dbReference>
<dbReference type="EMBL" id="QQAX01000048">
    <property type="protein sequence ID" value="RDI36913.1"/>
    <property type="molecule type" value="Genomic_DNA"/>
</dbReference>
<keyword evidence="5" id="KW-1185">Reference proteome</keyword>
<sequence length="151" mass="17212">MNQIVKRPLFSNLSELHQALDRMFEPSSFLDRENWLSNVVGSNWTPTIDIKDEANQYVIRADVPGVDPKNIEVSIDKGMLTIRGHRETETKEERENYVHVERSQGSFYRTISLSNAADSSKISAKSKHGVLEITIPKAKESLSQKIQIKEE</sequence>
<evidence type="ECO:0000256" key="2">
    <source>
        <dbReference type="RuleBase" id="RU003616"/>
    </source>
</evidence>
<evidence type="ECO:0000256" key="1">
    <source>
        <dbReference type="PROSITE-ProRule" id="PRU00285"/>
    </source>
</evidence>
<evidence type="ECO:0000259" key="3">
    <source>
        <dbReference type="PROSITE" id="PS01031"/>
    </source>
</evidence>
<reference evidence="4 5" key="1">
    <citation type="submission" date="2018-07" db="EMBL/GenBank/DDBJ databases">
        <title>Genomic Encyclopedia of Type Strains, Phase IV (KMG-IV): sequencing the most valuable type-strain genomes for metagenomic binning, comparative biology and taxonomic classification.</title>
        <authorList>
            <person name="Goeker M."/>
        </authorList>
    </citation>
    <scope>NUCLEOTIDE SEQUENCE [LARGE SCALE GENOMIC DNA]</scope>
    <source>
        <strain evidence="4 5">DSM 16500</strain>
    </source>
</reference>
<dbReference type="AlphaFoldDB" id="A0A370G4D4"/>
<dbReference type="PROSITE" id="PS01031">
    <property type="entry name" value="SHSP"/>
    <property type="match status" value="1"/>
</dbReference>
<dbReference type="InterPro" id="IPR031107">
    <property type="entry name" value="Small_HSP"/>
</dbReference>
<accession>A0A370G4D4</accession>
<feature type="domain" description="SHSP" evidence="3">
    <location>
        <begin position="39"/>
        <end position="151"/>
    </location>
</feature>
<organism evidence="4 5">
    <name type="scientific">Aquicella lusitana</name>
    <dbReference type="NCBI Taxonomy" id="254246"/>
    <lineage>
        <taxon>Bacteria</taxon>
        <taxon>Pseudomonadati</taxon>
        <taxon>Pseudomonadota</taxon>
        <taxon>Gammaproteobacteria</taxon>
        <taxon>Legionellales</taxon>
        <taxon>Coxiellaceae</taxon>
        <taxon>Aquicella</taxon>
    </lineage>
</organism>
<dbReference type="Pfam" id="PF00011">
    <property type="entry name" value="HSP20"/>
    <property type="match status" value="1"/>
</dbReference>
<dbReference type="CDD" id="cd06464">
    <property type="entry name" value="ACD_sHsps-like"/>
    <property type="match status" value="1"/>
</dbReference>
<dbReference type="SUPFAM" id="SSF49764">
    <property type="entry name" value="HSP20-like chaperones"/>
    <property type="match status" value="1"/>
</dbReference>
<evidence type="ECO:0000313" key="4">
    <source>
        <dbReference type="EMBL" id="RDI36913.1"/>
    </source>
</evidence>
<evidence type="ECO:0000313" key="5">
    <source>
        <dbReference type="Proteomes" id="UP000254720"/>
    </source>
</evidence>
<comment type="caution">
    <text evidence="4">The sequence shown here is derived from an EMBL/GenBank/DDBJ whole genome shotgun (WGS) entry which is preliminary data.</text>
</comment>
<dbReference type="Proteomes" id="UP000254720">
    <property type="component" value="Unassembled WGS sequence"/>
</dbReference>
<dbReference type="PANTHER" id="PTHR11527">
    <property type="entry name" value="HEAT-SHOCK PROTEIN 20 FAMILY MEMBER"/>
    <property type="match status" value="1"/>
</dbReference>
<name>A0A370G4D4_9COXI</name>
<proteinExistence type="inferred from homology"/>
<protein>
    <submittedName>
        <fullName evidence="4">Heat shock protein Hsp20</fullName>
    </submittedName>
</protein>
<dbReference type="RefSeq" id="WP_170131896.1">
    <property type="nucleotide sequence ID" value="NZ_LR699114.1"/>
</dbReference>
<comment type="similarity">
    <text evidence="1 2">Belongs to the small heat shock protein (HSP20) family.</text>
</comment>
<gene>
    <name evidence="4" type="ORF">C8D86_1486</name>
</gene>
<keyword evidence="4" id="KW-0346">Stress response</keyword>
<dbReference type="Gene3D" id="2.60.40.790">
    <property type="match status" value="1"/>
</dbReference>